<sequence length="689" mass="76094">MTFSLKALVVLAMSATVLGEAKAFDAGFFKGSHVCDGVSTLDDWEFRPEGSAFDVFFRKTNASSFQKLELLAQETEGGLILVDRRGRPWVAVRFGQNGNSLQGRWLTGQGKPQADCEPFTLSRSESVKARIDRLFGLLGEARPSVETARAVAGEQQTLPPFDLLPDLDQQAYRQRYAEAAPTFWRRFYDAERKRLAELPVDPPAARSQVVEEMRAATSPALAPDGSLDRNGAARQAALEFLRIVADRLAASGQPLEALPGDTVCERIATFGYLDIERLEWAVGLPVEYWDRPFTEDLLRKAQSCKDGRTVVRLLSQSYPDIEKRRKAALWLREERERFLALPLTLTSFRETNGLQLGGEELRRNGVTRMAHDRFLGAPLDPRRTEMEQAAARELQEVFGGDSLKSLPLNEARSQCDRLVGTQWGNEALSRLYKTCTGMAEDYVAKSVRQVFQEQAGRIEAAPKTFAGLEANNWFLMGTGDVRGIYPPTALVTEFNGKVADARAEAVRIATGEVDKAFAAADPSSDAPASGILQCGRGTIPLHESLRPLVQACQEGSRALAARRDELRCQEALKASGGGSGLLEAALRPKAAAGNSFRVRQLVCEAARQKVTVTFPTSGMLWWSKQYVEARLPTEQGRDQVRSLRWLIEPVADAKGEWAISRLESKTGEVTLPFPEDSLLPCLARQSLCR</sequence>
<evidence type="ECO:0000313" key="2">
    <source>
        <dbReference type="EMBL" id="CAA2145073.1"/>
    </source>
</evidence>
<protein>
    <recommendedName>
        <fullName evidence="3">YARHG domain-containing protein</fullName>
    </recommendedName>
</protein>
<dbReference type="EMBL" id="LR743511">
    <property type="protein sequence ID" value="CAA2145073.1"/>
    <property type="molecule type" value="Genomic_DNA"/>
</dbReference>
<gene>
    <name evidence="2" type="ORF">MBLL_04194</name>
</gene>
<keyword evidence="1" id="KW-0732">Signal</keyword>
<proteinExistence type="predicted"/>
<accession>A0A679K6C5</accession>
<feature type="signal peptide" evidence="1">
    <location>
        <begin position="1"/>
        <end position="23"/>
    </location>
</feature>
<evidence type="ECO:0000256" key="1">
    <source>
        <dbReference type="SAM" id="SignalP"/>
    </source>
</evidence>
<evidence type="ECO:0008006" key="3">
    <source>
        <dbReference type="Google" id="ProtNLM"/>
    </source>
</evidence>
<name>A0A679K6C5_9HYPH</name>
<reference evidence="2" key="1">
    <citation type="submission" date="2019-12" db="EMBL/GenBank/DDBJ databases">
        <authorList>
            <person name="Cremers G."/>
        </authorList>
    </citation>
    <scope>NUCLEOTIDE SEQUENCE</scope>
    <source>
        <strain evidence="2">Mbul2</strain>
    </source>
</reference>
<feature type="chain" id="PRO_5025423927" description="YARHG domain-containing protein" evidence="1">
    <location>
        <begin position="24"/>
        <end position="689"/>
    </location>
</feature>
<dbReference type="AlphaFoldDB" id="A0A679K6C5"/>
<dbReference type="RefSeq" id="WP_339163476.1">
    <property type="nucleotide sequence ID" value="NZ_LR743511.1"/>
</dbReference>
<organism evidence="2">
    <name type="scientific">Methylobacterium bullatum</name>
    <dbReference type="NCBI Taxonomy" id="570505"/>
    <lineage>
        <taxon>Bacteria</taxon>
        <taxon>Pseudomonadati</taxon>
        <taxon>Pseudomonadota</taxon>
        <taxon>Alphaproteobacteria</taxon>
        <taxon>Hyphomicrobiales</taxon>
        <taxon>Methylobacteriaceae</taxon>
        <taxon>Methylobacterium</taxon>
    </lineage>
</organism>